<sequence length="106" mass="11420">MNHGLLLVKSAALAPPSPSSPPSTHLYHPNIFTSLLFFVDLPSGGFGFHIVHSCHHGCHVQMPCLTTSCSYFLGTEAMFANLGQCTALSTRVQDSILAAKVQRCYS</sequence>
<gene>
    <name evidence="1" type="ORF">MKW98_003215</name>
</gene>
<name>A0AAD4XI02_9MAGN</name>
<evidence type="ECO:0000313" key="1">
    <source>
        <dbReference type="EMBL" id="KAI3914142.1"/>
    </source>
</evidence>
<protein>
    <submittedName>
        <fullName evidence="1">Uncharacterized protein</fullName>
    </submittedName>
</protein>
<reference evidence="1" key="1">
    <citation type="submission" date="2022-04" db="EMBL/GenBank/DDBJ databases">
        <title>A functionally conserved STORR gene fusion in Papaver species that diverged 16.8 million years ago.</title>
        <authorList>
            <person name="Catania T."/>
        </authorList>
    </citation>
    <scope>NUCLEOTIDE SEQUENCE</scope>
    <source>
        <strain evidence="1">S-188037</strain>
    </source>
</reference>
<organism evidence="1 2">
    <name type="scientific">Papaver atlanticum</name>
    <dbReference type="NCBI Taxonomy" id="357466"/>
    <lineage>
        <taxon>Eukaryota</taxon>
        <taxon>Viridiplantae</taxon>
        <taxon>Streptophyta</taxon>
        <taxon>Embryophyta</taxon>
        <taxon>Tracheophyta</taxon>
        <taxon>Spermatophyta</taxon>
        <taxon>Magnoliopsida</taxon>
        <taxon>Ranunculales</taxon>
        <taxon>Papaveraceae</taxon>
        <taxon>Papaveroideae</taxon>
        <taxon>Papaver</taxon>
    </lineage>
</organism>
<evidence type="ECO:0000313" key="2">
    <source>
        <dbReference type="Proteomes" id="UP001202328"/>
    </source>
</evidence>
<dbReference type="Proteomes" id="UP001202328">
    <property type="component" value="Unassembled WGS sequence"/>
</dbReference>
<proteinExistence type="predicted"/>
<dbReference type="AlphaFoldDB" id="A0AAD4XI02"/>
<dbReference type="EMBL" id="JAJJMB010009386">
    <property type="protein sequence ID" value="KAI3914142.1"/>
    <property type="molecule type" value="Genomic_DNA"/>
</dbReference>
<comment type="caution">
    <text evidence="1">The sequence shown here is derived from an EMBL/GenBank/DDBJ whole genome shotgun (WGS) entry which is preliminary data.</text>
</comment>
<accession>A0AAD4XI02</accession>
<keyword evidence="2" id="KW-1185">Reference proteome</keyword>